<comment type="caution">
    <text evidence="1">The sequence shown here is derived from an EMBL/GenBank/DDBJ whole genome shotgun (WGS) entry which is preliminary data.</text>
</comment>
<feature type="non-terminal residue" evidence="1">
    <location>
        <position position="1"/>
    </location>
</feature>
<dbReference type="EMBL" id="BARS01014368">
    <property type="protein sequence ID" value="GAF92704.1"/>
    <property type="molecule type" value="Genomic_DNA"/>
</dbReference>
<sequence>SGADLASATVTCTDQFSAEVFSVTTDGNGDIAEQTITYKQWAGTSETLTTYSPHVFTVSKAGYETLVMEAIT</sequence>
<accession>X0THH9</accession>
<reference evidence="1" key="1">
    <citation type="journal article" date="2014" name="Front. Microbiol.">
        <title>High frequency of phylogenetically diverse reductive dehalogenase-homologous genes in deep subseafloor sedimentary metagenomes.</title>
        <authorList>
            <person name="Kawai M."/>
            <person name="Futagami T."/>
            <person name="Toyoda A."/>
            <person name="Takaki Y."/>
            <person name="Nishi S."/>
            <person name="Hori S."/>
            <person name="Arai W."/>
            <person name="Tsubouchi T."/>
            <person name="Morono Y."/>
            <person name="Uchiyama I."/>
            <person name="Ito T."/>
            <person name="Fujiyama A."/>
            <person name="Inagaki F."/>
            <person name="Takami H."/>
        </authorList>
    </citation>
    <scope>NUCLEOTIDE SEQUENCE</scope>
    <source>
        <strain evidence="1">Expedition CK06-06</strain>
    </source>
</reference>
<evidence type="ECO:0000313" key="1">
    <source>
        <dbReference type="EMBL" id="GAF92704.1"/>
    </source>
</evidence>
<name>X0THH9_9ZZZZ</name>
<evidence type="ECO:0008006" key="2">
    <source>
        <dbReference type="Google" id="ProtNLM"/>
    </source>
</evidence>
<protein>
    <recommendedName>
        <fullName evidence="2">Carboxypeptidase regulatory-like domain-containing protein</fullName>
    </recommendedName>
</protein>
<proteinExistence type="predicted"/>
<dbReference type="AlphaFoldDB" id="X0THH9"/>
<feature type="non-terminal residue" evidence="1">
    <location>
        <position position="72"/>
    </location>
</feature>
<organism evidence="1">
    <name type="scientific">marine sediment metagenome</name>
    <dbReference type="NCBI Taxonomy" id="412755"/>
    <lineage>
        <taxon>unclassified sequences</taxon>
        <taxon>metagenomes</taxon>
        <taxon>ecological metagenomes</taxon>
    </lineage>
</organism>
<gene>
    <name evidence="1" type="ORF">S01H1_24279</name>
</gene>